<gene>
    <name evidence="1" type="ORF">EVAR_30957_1</name>
</gene>
<organism evidence="1 2">
    <name type="scientific">Eumeta variegata</name>
    <name type="common">Bagworm moth</name>
    <name type="synonym">Eumeta japonica</name>
    <dbReference type="NCBI Taxonomy" id="151549"/>
    <lineage>
        <taxon>Eukaryota</taxon>
        <taxon>Metazoa</taxon>
        <taxon>Ecdysozoa</taxon>
        <taxon>Arthropoda</taxon>
        <taxon>Hexapoda</taxon>
        <taxon>Insecta</taxon>
        <taxon>Pterygota</taxon>
        <taxon>Neoptera</taxon>
        <taxon>Endopterygota</taxon>
        <taxon>Lepidoptera</taxon>
        <taxon>Glossata</taxon>
        <taxon>Ditrysia</taxon>
        <taxon>Tineoidea</taxon>
        <taxon>Psychidae</taxon>
        <taxon>Oiketicinae</taxon>
        <taxon>Eumeta</taxon>
    </lineage>
</organism>
<evidence type="ECO:0000313" key="1">
    <source>
        <dbReference type="EMBL" id="GBP46925.1"/>
    </source>
</evidence>
<proteinExistence type="predicted"/>
<dbReference type="EMBL" id="BGZK01000492">
    <property type="protein sequence ID" value="GBP46925.1"/>
    <property type="molecule type" value="Genomic_DNA"/>
</dbReference>
<protein>
    <submittedName>
        <fullName evidence="1">Uncharacterized protein</fullName>
    </submittedName>
</protein>
<dbReference type="Proteomes" id="UP000299102">
    <property type="component" value="Unassembled WGS sequence"/>
</dbReference>
<comment type="caution">
    <text evidence="1">The sequence shown here is derived from an EMBL/GenBank/DDBJ whole genome shotgun (WGS) entry which is preliminary data.</text>
</comment>
<keyword evidence="2" id="KW-1185">Reference proteome</keyword>
<evidence type="ECO:0000313" key="2">
    <source>
        <dbReference type="Proteomes" id="UP000299102"/>
    </source>
</evidence>
<name>A0A4C1W9W2_EUMVA</name>
<reference evidence="1 2" key="1">
    <citation type="journal article" date="2019" name="Commun. Biol.">
        <title>The bagworm genome reveals a unique fibroin gene that provides high tensile strength.</title>
        <authorList>
            <person name="Kono N."/>
            <person name="Nakamura H."/>
            <person name="Ohtoshi R."/>
            <person name="Tomita M."/>
            <person name="Numata K."/>
            <person name="Arakawa K."/>
        </authorList>
    </citation>
    <scope>NUCLEOTIDE SEQUENCE [LARGE SCALE GENOMIC DNA]</scope>
</reference>
<sequence length="177" mass="19480">MIAATQFALSLDSVSMNIRPVYPCFVDGHETMQKLLRIALKHFKYCSEVVSRLNFNAERGISSSEQCGKINKATRAPGTSCNSILAAKKMIEVKKEERCHLRDRKRVAGRGALACGTRAPATGLLYTVSSFARPDGYAFACAPTCWTLAPASPATRHNPRRPPLLLADAQTLRRTRN</sequence>
<dbReference type="AlphaFoldDB" id="A0A4C1W9W2"/>
<accession>A0A4C1W9W2</accession>